<dbReference type="AlphaFoldDB" id="A0A6G6IUU4"/>
<keyword evidence="10" id="KW-0413">Isomerase</keyword>
<dbReference type="Gene3D" id="3.40.50.720">
    <property type="entry name" value="NAD(P)-binding Rossmann-like Domain"/>
    <property type="match status" value="1"/>
</dbReference>
<evidence type="ECO:0000256" key="3">
    <source>
        <dbReference type="ARBA" id="ARBA00008750"/>
    </source>
</evidence>
<dbReference type="InterPro" id="IPR001753">
    <property type="entry name" value="Enoyl-CoA_hydra/iso"/>
</dbReference>
<evidence type="ECO:0000256" key="11">
    <source>
        <dbReference type="ARBA" id="ARBA00023239"/>
    </source>
</evidence>
<evidence type="ECO:0000256" key="2">
    <source>
        <dbReference type="ARBA" id="ARBA00005005"/>
    </source>
</evidence>
<dbReference type="InterPro" id="IPR006176">
    <property type="entry name" value="3-OHacyl-CoA_DH_NAD-bd"/>
</dbReference>
<keyword evidence="6" id="KW-0560">Oxidoreductase</keyword>
<dbReference type="RefSeq" id="WP_024767615.1">
    <property type="nucleotide sequence ID" value="NZ_CP049140.1"/>
</dbReference>
<dbReference type="InterPro" id="IPR006108">
    <property type="entry name" value="3HC_DH_C"/>
</dbReference>
<comment type="subcellular location">
    <subcellularLocation>
        <location evidence="1">Peroxisome</location>
    </subcellularLocation>
</comment>
<evidence type="ECO:0000256" key="6">
    <source>
        <dbReference type="ARBA" id="ARBA00023002"/>
    </source>
</evidence>
<dbReference type="GO" id="GO:0003857">
    <property type="term" value="F:(3S)-3-hydroxyacyl-CoA dehydrogenase (NAD+) activity"/>
    <property type="evidence" value="ECO:0007669"/>
    <property type="project" value="UniProtKB-EC"/>
</dbReference>
<reference evidence="17 18" key="1">
    <citation type="submission" date="2020-02" db="EMBL/GenBank/DDBJ databases">
        <title>Integrative conjugative elements (ICEs) and plasmids drive adaptation of Pseudomonas nitroreducens strain HBP1 to wastewater environment.</title>
        <authorList>
            <person name="Sentchilo V."/>
            <person name="Carraro N."/>
            <person name="Bertelli C."/>
            <person name="van der Meer J.R."/>
        </authorList>
    </citation>
    <scope>NUCLEOTIDE SEQUENCE [LARGE SCALE GENOMIC DNA]</scope>
    <source>
        <strain evidence="17 18">HBP1</strain>
    </source>
</reference>
<dbReference type="PANTHER" id="PTHR23309:SF51">
    <property type="entry name" value="3-HYDROXYACYL-COA DEHYDROGENASE-RELATED"/>
    <property type="match status" value="1"/>
</dbReference>
<evidence type="ECO:0000256" key="14">
    <source>
        <dbReference type="RuleBase" id="RU003707"/>
    </source>
</evidence>
<dbReference type="GO" id="GO:0070403">
    <property type="term" value="F:NAD+ binding"/>
    <property type="evidence" value="ECO:0007669"/>
    <property type="project" value="InterPro"/>
</dbReference>
<dbReference type="Pfam" id="PF00378">
    <property type="entry name" value="ECH_1"/>
    <property type="match status" value="1"/>
</dbReference>
<evidence type="ECO:0000256" key="4">
    <source>
        <dbReference type="ARBA" id="ARBA00022832"/>
    </source>
</evidence>
<dbReference type="InterPro" id="IPR018376">
    <property type="entry name" value="Enoyl-CoA_hyd/isom_CS"/>
</dbReference>
<dbReference type="Pfam" id="PF00725">
    <property type="entry name" value="3HCDH"/>
    <property type="match status" value="2"/>
</dbReference>
<keyword evidence="7" id="KW-0520">NAD</keyword>
<evidence type="ECO:0000256" key="1">
    <source>
        <dbReference type="ARBA" id="ARBA00004275"/>
    </source>
</evidence>
<evidence type="ECO:0000256" key="10">
    <source>
        <dbReference type="ARBA" id="ARBA00023235"/>
    </source>
</evidence>
<dbReference type="Gene3D" id="3.90.226.10">
    <property type="entry name" value="2-enoyl-CoA Hydratase, Chain A, domain 1"/>
    <property type="match status" value="1"/>
</dbReference>
<dbReference type="SUPFAM" id="SSF48179">
    <property type="entry name" value="6-phosphogluconate dehydrogenase C-terminal domain-like"/>
    <property type="match status" value="2"/>
</dbReference>
<dbReference type="InterPro" id="IPR008927">
    <property type="entry name" value="6-PGluconate_DH-like_C_sf"/>
</dbReference>
<dbReference type="CDD" id="cd06558">
    <property type="entry name" value="crotonase-like"/>
    <property type="match status" value="1"/>
</dbReference>
<keyword evidence="9" id="KW-0576">Peroxisome</keyword>
<accession>A0A6G6IUU4</accession>
<dbReference type="FunFam" id="1.10.1040.50:FF:000006">
    <property type="entry name" value="Peroxisomal bifunctional enzyme"/>
    <property type="match status" value="1"/>
</dbReference>
<keyword evidence="12" id="KW-0511">Multifunctional enzyme</keyword>
<protein>
    <submittedName>
        <fullName evidence="17">3-hydroxyacyl-CoA dehydrogenase</fullName>
    </submittedName>
</protein>
<dbReference type="GO" id="GO:0006635">
    <property type="term" value="P:fatty acid beta-oxidation"/>
    <property type="evidence" value="ECO:0007669"/>
    <property type="project" value="UniProtKB-UniPathway"/>
</dbReference>
<evidence type="ECO:0000256" key="9">
    <source>
        <dbReference type="ARBA" id="ARBA00023140"/>
    </source>
</evidence>
<evidence type="ECO:0000256" key="5">
    <source>
        <dbReference type="ARBA" id="ARBA00022963"/>
    </source>
</evidence>
<dbReference type="InterPro" id="IPR029045">
    <property type="entry name" value="ClpP/crotonase-like_dom_sf"/>
</dbReference>
<keyword evidence="8" id="KW-0443">Lipid metabolism</keyword>
<comment type="similarity">
    <text evidence="14">Belongs to the enoyl-CoA hydratase/isomerase family.</text>
</comment>
<dbReference type="KEGG" id="pnt:G5B91_06915"/>
<gene>
    <name evidence="17" type="ORF">G5B91_06915</name>
</gene>
<feature type="domain" description="3-hydroxyacyl-CoA dehydrogenase NAD binding" evidence="16">
    <location>
        <begin position="303"/>
        <end position="477"/>
    </location>
</feature>
<comment type="catalytic activity">
    <reaction evidence="13">
        <text>a (3S)-3-hydroxyacyl-CoA + NAD(+) = a 3-oxoacyl-CoA + NADH + H(+)</text>
        <dbReference type="Rhea" id="RHEA:22432"/>
        <dbReference type="ChEBI" id="CHEBI:15378"/>
        <dbReference type="ChEBI" id="CHEBI:57318"/>
        <dbReference type="ChEBI" id="CHEBI:57540"/>
        <dbReference type="ChEBI" id="CHEBI:57945"/>
        <dbReference type="ChEBI" id="CHEBI:90726"/>
        <dbReference type="EC" id="1.1.1.35"/>
    </reaction>
</comment>
<keyword evidence="11" id="KW-0456">Lyase</keyword>
<evidence type="ECO:0000313" key="17">
    <source>
        <dbReference type="EMBL" id="QIE86011.1"/>
    </source>
</evidence>
<feature type="domain" description="3-hydroxyacyl-CoA dehydrogenase C-terminal" evidence="15">
    <location>
        <begin position="482"/>
        <end position="574"/>
    </location>
</feature>
<dbReference type="Pfam" id="PF02737">
    <property type="entry name" value="3HCDH_N"/>
    <property type="match status" value="1"/>
</dbReference>
<organism evidence="17 18">
    <name type="scientific">Pseudomonas nitroreducens</name>
    <dbReference type="NCBI Taxonomy" id="46680"/>
    <lineage>
        <taxon>Bacteria</taxon>
        <taxon>Pseudomonadati</taxon>
        <taxon>Pseudomonadota</taxon>
        <taxon>Gammaproteobacteria</taxon>
        <taxon>Pseudomonadales</taxon>
        <taxon>Pseudomonadaceae</taxon>
        <taxon>Pseudomonas</taxon>
    </lineage>
</organism>
<evidence type="ECO:0000256" key="7">
    <source>
        <dbReference type="ARBA" id="ARBA00023027"/>
    </source>
</evidence>
<dbReference type="Proteomes" id="UP000501063">
    <property type="component" value="Chromosome"/>
</dbReference>
<evidence type="ECO:0000259" key="16">
    <source>
        <dbReference type="Pfam" id="PF02737"/>
    </source>
</evidence>
<dbReference type="SUPFAM" id="SSF51735">
    <property type="entry name" value="NAD(P)-binding Rossmann-fold domains"/>
    <property type="match status" value="1"/>
</dbReference>
<name>A0A6G6IUU4_PSENT</name>
<evidence type="ECO:0000259" key="15">
    <source>
        <dbReference type="Pfam" id="PF00725"/>
    </source>
</evidence>
<proteinExistence type="inferred from homology"/>
<evidence type="ECO:0000313" key="18">
    <source>
        <dbReference type="Proteomes" id="UP000501063"/>
    </source>
</evidence>
<comment type="similarity">
    <text evidence="3">In the N-terminal section; belongs to the enoyl-CoA hydratase/isomerase family.</text>
</comment>
<comment type="pathway">
    <text evidence="2">Lipid metabolism; fatty acid beta-oxidation.</text>
</comment>
<evidence type="ECO:0000256" key="12">
    <source>
        <dbReference type="ARBA" id="ARBA00023268"/>
    </source>
</evidence>
<dbReference type="PANTHER" id="PTHR23309">
    <property type="entry name" value="3-HYDROXYACYL-COA DEHYROGENASE"/>
    <property type="match status" value="1"/>
</dbReference>
<dbReference type="PROSITE" id="PS00166">
    <property type="entry name" value="ENOYL_COA_HYDRATASE"/>
    <property type="match status" value="1"/>
</dbReference>
<dbReference type="InterPro" id="IPR036291">
    <property type="entry name" value="NAD(P)-bd_dom_sf"/>
</dbReference>
<dbReference type="GO" id="GO:0004300">
    <property type="term" value="F:enoyl-CoA hydratase activity"/>
    <property type="evidence" value="ECO:0007669"/>
    <property type="project" value="UniProtKB-ARBA"/>
</dbReference>
<evidence type="ECO:0000256" key="13">
    <source>
        <dbReference type="ARBA" id="ARBA00049556"/>
    </source>
</evidence>
<dbReference type="FunFam" id="3.40.50.720:FF:000009">
    <property type="entry name" value="Fatty oxidation complex, alpha subunit"/>
    <property type="match status" value="1"/>
</dbReference>
<keyword evidence="5" id="KW-0442">Lipid degradation</keyword>
<dbReference type="EMBL" id="CP049140">
    <property type="protein sequence ID" value="QIE86011.1"/>
    <property type="molecule type" value="Genomic_DNA"/>
</dbReference>
<dbReference type="SUPFAM" id="SSF52096">
    <property type="entry name" value="ClpP/crotonase"/>
    <property type="match status" value="1"/>
</dbReference>
<evidence type="ECO:0000256" key="8">
    <source>
        <dbReference type="ARBA" id="ARBA00023098"/>
    </source>
</evidence>
<keyword evidence="4" id="KW-0276">Fatty acid metabolism</keyword>
<dbReference type="UniPathway" id="UPA00659"/>
<dbReference type="Gene3D" id="1.10.1040.50">
    <property type="match status" value="1"/>
</dbReference>
<sequence>MSQTNVSLYQSVAGVAVIRLDNPPVNALGLALRLRLDEALRAALQDQAVNAIVVTGAGRGFCAGGDITEFDLPAISQAPSLMTLFSLIEDSPKPVVAALHGMALGGGLELALACHARVAQAQTQVGLPEVHLGLVPGAGGTQRLPRLVGVETALNLIVQGRTCPAQTLRDSGLFDQLTAEDPLVAALELARELAARVEAGGTLRRTGALDVQQPNAPAFFAFARATVKAQSRGLPAPEACVDCVEFAATLPFQQGLEREFDTFSRLRGSAEFAGLRHVFLAERKAAELDEPPAGKPRAVERTVVIGGGTMGSGISISLANAGLPVTLIEREQSALERGLTTIRQHYEATQKKGRLTEQQAEQRLNLIQGALNYDAVADADLVIEAVFEDLEAKRQVFERLDAVARPGTLLASNTSMLDVDRIATFTRRPQDVLGLHFFSPAHVMKLLEVVRGERTSPEALASAMALARRIGKTAVVSGVCEGFIGNRMLQPYMMQAGLLLDEGALPQQVDRAIEKWGMAMGPFRVNDLAGNDLGSKIREQRLAENPDLVYSQTFETVTEMGRFGQKVGRGWYDYLPGQRTPQPSDEVNAAIVAESRRLGLKRRTISDEEIVDRLLLALVNEGAKILEEGIARRASDIDVVYTAGYGFPRWRGGPMFSADQIGLGHVLASMRRFAQGPDYQRRADFWRPAELLCRLAEHGQSFSTLNQSEHP</sequence>
<feature type="domain" description="3-hydroxyacyl-CoA dehydrogenase C-terminal" evidence="15">
    <location>
        <begin position="610"/>
        <end position="700"/>
    </location>
</feature>
<dbReference type="GO" id="GO:0016853">
    <property type="term" value="F:isomerase activity"/>
    <property type="evidence" value="ECO:0007669"/>
    <property type="project" value="UniProtKB-KW"/>
</dbReference>